<feature type="region of interest" description="Disordered" evidence="1">
    <location>
        <begin position="896"/>
        <end position="922"/>
    </location>
</feature>
<reference evidence="3 4" key="1">
    <citation type="journal article" date="2015" name="Nat. Commun.">
        <title>Lucilia cuprina genome unlocks parasitic fly biology to underpin future interventions.</title>
        <authorList>
            <person name="Anstead C.A."/>
            <person name="Korhonen P.K."/>
            <person name="Young N.D."/>
            <person name="Hall R.S."/>
            <person name="Jex A.R."/>
            <person name="Murali S.C."/>
            <person name="Hughes D.S."/>
            <person name="Lee S.F."/>
            <person name="Perry T."/>
            <person name="Stroehlein A.J."/>
            <person name="Ansell B.R."/>
            <person name="Breugelmans B."/>
            <person name="Hofmann A."/>
            <person name="Qu J."/>
            <person name="Dugan S."/>
            <person name="Lee S.L."/>
            <person name="Chao H."/>
            <person name="Dinh H."/>
            <person name="Han Y."/>
            <person name="Doddapaneni H.V."/>
            <person name="Worley K.C."/>
            <person name="Muzny D.M."/>
            <person name="Ioannidis P."/>
            <person name="Waterhouse R.M."/>
            <person name="Zdobnov E.M."/>
            <person name="James P.J."/>
            <person name="Bagnall N.H."/>
            <person name="Kotze A.C."/>
            <person name="Gibbs R.A."/>
            <person name="Richards S."/>
            <person name="Batterham P."/>
            <person name="Gasser R.B."/>
        </authorList>
    </citation>
    <scope>NUCLEOTIDE SEQUENCE [LARGE SCALE GENOMIC DNA]</scope>
    <source>
        <strain evidence="3 4">LS</strain>
        <tissue evidence="3">Full body</tissue>
    </source>
</reference>
<dbReference type="PROSITE" id="PS50106">
    <property type="entry name" value="PDZ"/>
    <property type="match status" value="1"/>
</dbReference>
<organism evidence="3 4">
    <name type="scientific">Lucilia cuprina</name>
    <name type="common">Green bottle fly</name>
    <name type="synonym">Australian sheep blowfly</name>
    <dbReference type="NCBI Taxonomy" id="7375"/>
    <lineage>
        <taxon>Eukaryota</taxon>
        <taxon>Metazoa</taxon>
        <taxon>Ecdysozoa</taxon>
        <taxon>Arthropoda</taxon>
        <taxon>Hexapoda</taxon>
        <taxon>Insecta</taxon>
        <taxon>Pterygota</taxon>
        <taxon>Neoptera</taxon>
        <taxon>Endopterygota</taxon>
        <taxon>Diptera</taxon>
        <taxon>Brachycera</taxon>
        <taxon>Muscomorpha</taxon>
        <taxon>Oestroidea</taxon>
        <taxon>Calliphoridae</taxon>
        <taxon>Luciliinae</taxon>
        <taxon>Lucilia</taxon>
    </lineage>
</organism>
<feature type="region of interest" description="Disordered" evidence="1">
    <location>
        <begin position="380"/>
        <end position="406"/>
    </location>
</feature>
<feature type="compositionally biased region" description="Polar residues" evidence="1">
    <location>
        <begin position="597"/>
        <end position="608"/>
    </location>
</feature>
<dbReference type="SUPFAM" id="SSF50156">
    <property type="entry name" value="PDZ domain-like"/>
    <property type="match status" value="1"/>
</dbReference>
<proteinExistence type="predicted"/>
<dbReference type="OrthoDB" id="6270329at2759"/>
<dbReference type="Pfam" id="PF00595">
    <property type="entry name" value="PDZ"/>
    <property type="match status" value="1"/>
</dbReference>
<sequence>MMANVNFVVLKINDIDVSQLPQQQQKTALSMLLNEETDNVVLELKRKSCWNTNPNVDFDDIEISKKLCYLKIHHNTPLLDNNSSPTTIGSDIIVNLHLPTSTLQQYCMAKSTQTEDIAFYVHEHLRNIQKDTERLIEHEHNLFEQSLAPEIDIEEITLRKSDSNERLGITVCYSSSDDYAEGGGNICGEMYNETVVTEVYISDIHPDSVAGRDGRLRQGDQILQINGKDIKTRPETETLIAENNNAVTLLVSRYLYADEDDFNDPSTNEDDDEVLVVEDDEDDDDEDDEFYEENNMTYVNCVINNDCCINATEELDKALMSQVVQQEQLQQTGEKLEKLREKCNITTSTSIIQSNSAYQTTSLKSTSDGQKEKLVKNERKSWITGSSSSTKSGKNLKPNSGKIEAIPGVKTHDDYETEHIYETIPEDPESEPFYCSPYDSSVYVNAITSCSSTTITDALQHLQQKQRVAQWLGMKPLQDICATTAPRQSVRSNNGGGRSSAFFNKSGTGTVRSAITTLTNGSVDCIVGNIALPGNCQLEDQDNSSSAYNTGGSNNSVSPLTLMLNPKNRSDPNHTLAASAINPPTNGVIDDGIGLQQIHQKSSTQQKTHSPKDKSKITSPKGSTFQIKANAGPHKVAVMDVQMHPNILDKNTTINKESNVHRNMLLKQHLFNQKISLEKSLQPHPLQQRTPCYYQQQPDQIQCPQFTAPNLSQYHFVSSQEVNNLSLNNKIPKSATTVAATIANNPKKEEETMVWKVKRRPDGTRYIVRRPAKNRVIKDRNARMNVERLRNDITTTEDDTISEIKTGRYWTREERKKHIEKAKERRQQQQLIQQQQNKTHLAYDDSTAATLCIGDKILQDPCERDKVKHQQYLNLIRQHQQKTSQQHYQLQFNSAEDHKHSATLHNIESPTKKSSSTLPTTSEEFSTVKANMDHSELLNSNVFTSSEHNQINSSLQSVTTT</sequence>
<evidence type="ECO:0000313" key="4">
    <source>
        <dbReference type="Proteomes" id="UP000037069"/>
    </source>
</evidence>
<dbReference type="InterPro" id="IPR051971">
    <property type="entry name" value="E3_ubiquitin-PDZ_ligase"/>
</dbReference>
<dbReference type="InterPro" id="IPR036034">
    <property type="entry name" value="PDZ_sf"/>
</dbReference>
<dbReference type="Gene3D" id="2.30.42.10">
    <property type="match status" value="1"/>
</dbReference>
<comment type="caution">
    <text evidence="3">The sequence shown here is derived from an EMBL/GenBank/DDBJ whole genome shotgun (WGS) entry which is preliminary data.</text>
</comment>
<feature type="compositionally biased region" description="Low complexity" evidence="1">
    <location>
        <begin position="908"/>
        <end position="922"/>
    </location>
</feature>
<dbReference type="AlphaFoldDB" id="A0A0L0BM28"/>
<dbReference type="PANTHER" id="PTHR15545:SF8">
    <property type="entry name" value="SLO-INTERACTING PROTEIN 1"/>
    <property type="match status" value="1"/>
</dbReference>
<feature type="region of interest" description="Disordered" evidence="1">
    <location>
        <begin position="542"/>
        <end position="625"/>
    </location>
</feature>
<dbReference type="OMA" id="VWSETEH"/>
<dbReference type="Proteomes" id="UP000037069">
    <property type="component" value="Unassembled WGS sequence"/>
</dbReference>
<feature type="compositionally biased region" description="Polar residues" evidence="1">
    <location>
        <begin position="543"/>
        <end position="559"/>
    </location>
</feature>
<dbReference type="EMBL" id="JRES01001666">
    <property type="protein sequence ID" value="KNC21077.1"/>
    <property type="molecule type" value="Genomic_DNA"/>
</dbReference>
<name>A0A0L0BM28_LUCCU</name>
<dbReference type="SMART" id="SM00228">
    <property type="entry name" value="PDZ"/>
    <property type="match status" value="1"/>
</dbReference>
<evidence type="ECO:0000313" key="3">
    <source>
        <dbReference type="EMBL" id="KNC21077.1"/>
    </source>
</evidence>
<gene>
    <name evidence="3" type="ORF">FF38_10089</name>
</gene>
<dbReference type="STRING" id="7375.A0A0L0BM28"/>
<feature type="compositionally biased region" description="Low complexity" evidence="1">
    <location>
        <begin position="384"/>
        <end position="393"/>
    </location>
</feature>
<evidence type="ECO:0000259" key="2">
    <source>
        <dbReference type="PROSITE" id="PS50106"/>
    </source>
</evidence>
<evidence type="ECO:0000256" key="1">
    <source>
        <dbReference type="SAM" id="MobiDB-lite"/>
    </source>
</evidence>
<protein>
    <submittedName>
        <fullName evidence="3">Slo-interacting protein 1</fullName>
    </submittedName>
</protein>
<keyword evidence="4" id="KW-1185">Reference proteome</keyword>
<feature type="domain" description="PDZ" evidence="2">
    <location>
        <begin position="155"/>
        <end position="255"/>
    </location>
</feature>
<dbReference type="InterPro" id="IPR001478">
    <property type="entry name" value="PDZ"/>
</dbReference>
<dbReference type="CDD" id="cd06716">
    <property type="entry name" value="PDZ2-PDZRN4-like"/>
    <property type="match status" value="1"/>
</dbReference>
<accession>A0A0L0BM28</accession>
<dbReference type="PANTHER" id="PTHR15545">
    <property type="entry name" value="PDZ DOMAIN CONTAINING RING FINGER PROTEIN 3, 4"/>
    <property type="match status" value="1"/>
</dbReference>